<feature type="coiled-coil region" evidence="1">
    <location>
        <begin position="221"/>
        <end position="248"/>
    </location>
</feature>
<comment type="caution">
    <text evidence="3">The sequence shown here is derived from an EMBL/GenBank/DDBJ whole genome shotgun (WGS) entry which is preliminary data.</text>
</comment>
<dbReference type="OrthoDB" id="5226996at2759"/>
<feature type="compositionally biased region" description="Polar residues" evidence="2">
    <location>
        <begin position="272"/>
        <end position="302"/>
    </location>
</feature>
<reference evidence="3" key="1">
    <citation type="journal article" date="2020" name="Stud. Mycol.">
        <title>101 Dothideomycetes genomes: a test case for predicting lifestyles and emergence of pathogens.</title>
        <authorList>
            <person name="Haridas S."/>
            <person name="Albert R."/>
            <person name="Binder M."/>
            <person name="Bloem J."/>
            <person name="Labutti K."/>
            <person name="Salamov A."/>
            <person name="Andreopoulos B."/>
            <person name="Baker S."/>
            <person name="Barry K."/>
            <person name="Bills G."/>
            <person name="Bluhm B."/>
            <person name="Cannon C."/>
            <person name="Castanera R."/>
            <person name="Culley D."/>
            <person name="Daum C."/>
            <person name="Ezra D."/>
            <person name="Gonzalez J."/>
            <person name="Henrissat B."/>
            <person name="Kuo A."/>
            <person name="Liang C."/>
            <person name="Lipzen A."/>
            <person name="Lutzoni F."/>
            <person name="Magnuson J."/>
            <person name="Mondo S."/>
            <person name="Nolan M."/>
            <person name="Ohm R."/>
            <person name="Pangilinan J."/>
            <person name="Park H.-J."/>
            <person name="Ramirez L."/>
            <person name="Alfaro M."/>
            <person name="Sun H."/>
            <person name="Tritt A."/>
            <person name="Yoshinaga Y."/>
            <person name="Zwiers L.-H."/>
            <person name="Turgeon B."/>
            <person name="Goodwin S."/>
            <person name="Spatafora J."/>
            <person name="Crous P."/>
            <person name="Grigoriev I."/>
        </authorList>
    </citation>
    <scope>NUCLEOTIDE SEQUENCE</scope>
    <source>
        <strain evidence="3">CBS 116435</strain>
    </source>
</reference>
<organism evidence="3 4">
    <name type="scientific">Polychaeton citri CBS 116435</name>
    <dbReference type="NCBI Taxonomy" id="1314669"/>
    <lineage>
        <taxon>Eukaryota</taxon>
        <taxon>Fungi</taxon>
        <taxon>Dikarya</taxon>
        <taxon>Ascomycota</taxon>
        <taxon>Pezizomycotina</taxon>
        <taxon>Dothideomycetes</taxon>
        <taxon>Dothideomycetidae</taxon>
        <taxon>Capnodiales</taxon>
        <taxon>Capnodiaceae</taxon>
        <taxon>Polychaeton</taxon>
    </lineage>
</organism>
<accession>A0A9P4QDZ8</accession>
<evidence type="ECO:0000313" key="3">
    <source>
        <dbReference type="EMBL" id="KAF2723201.1"/>
    </source>
</evidence>
<feature type="compositionally biased region" description="Basic and acidic residues" evidence="2">
    <location>
        <begin position="601"/>
        <end position="623"/>
    </location>
</feature>
<dbReference type="EMBL" id="MU003778">
    <property type="protein sequence ID" value="KAF2723201.1"/>
    <property type="molecule type" value="Genomic_DNA"/>
</dbReference>
<evidence type="ECO:0000256" key="1">
    <source>
        <dbReference type="SAM" id="Coils"/>
    </source>
</evidence>
<feature type="region of interest" description="Disordered" evidence="2">
    <location>
        <begin position="514"/>
        <end position="647"/>
    </location>
</feature>
<feature type="coiled-coil region" evidence="1">
    <location>
        <begin position="365"/>
        <end position="392"/>
    </location>
</feature>
<dbReference type="AlphaFoldDB" id="A0A9P4QDZ8"/>
<feature type="compositionally biased region" description="Basic and acidic residues" evidence="2">
    <location>
        <begin position="12"/>
        <end position="24"/>
    </location>
</feature>
<sequence length="769" mass="84068">MEDPPPVPPKDSPYRSDMDIDRSATLKAPTSGSKRKRTTTEDLFNYGQTQEKELGTDAHTPKRTRSAAKITISQSDAEDETTPARQRNVRRKKGFRNLSNLNLRHAASQQAKESSDRESKFQEGSLTDKPSDKPPSAFTRFIRTHSGNVQRVDELMADYHEGVEDGKLEAGPSTGIAAKEQGKDEQENGAGLFKFGRNFATSFHPVTLWHKLWNETKEELKRADLAEAERKRRLKEEAEAQYARLQKTGELPIKTVRADEGISYDGEPHPAHSQTVKEQPSFYGQSGDDLTSQSGSEFPETVSKNRTLISRFTLKRPSLSNLKFGLKRTTSEMNLAGAAAANNRESSSSVSPAKVEYDQTTVRKQHKLNKRVSDLEGKLQQARRELDEAIANASPMPKFGSKYERFTPSMRSRRFAPGALPSLPSEGLLLVGGTSLSTPGETSDTGLPDFQGNGFAEDGDETIRPNGTRSYPPRADALFGLDPVVTDSPALAKAMACADLSDAQTPIVGSTFNAATNSDPTIPEQTDVKPNSSNGEGQAKVGKKKSKKRKSTNADPTFRPSEHTVDELNDSDLDINNTTSKKKRRSANGSALLNQHKKNAHTAEEADEKLLPRNSEDSAHSADELAGDEDMQEAMSVRHSMESQGQPLDPVYEEEEEMSVVALNEEPVHPTALATPARFTVRKRNPGVTNGNGLDEARSITAMAGITTPKSQRKRPISTPPNAGEAHIETSGKVDGRDAGLAGYSKVVSSTQVLAGARKEDFVWPDDVF</sequence>
<feature type="compositionally biased region" description="Basic residues" evidence="2">
    <location>
        <begin position="541"/>
        <end position="551"/>
    </location>
</feature>
<protein>
    <submittedName>
        <fullName evidence="3">Uncharacterized protein</fullName>
    </submittedName>
</protein>
<feature type="compositionally biased region" description="Polar residues" evidence="2">
    <location>
        <begin position="97"/>
        <end position="112"/>
    </location>
</feature>
<feature type="compositionally biased region" description="Basic and acidic residues" evidence="2">
    <location>
        <begin position="726"/>
        <end position="736"/>
    </location>
</feature>
<feature type="region of interest" description="Disordered" evidence="2">
    <location>
        <begin position="1"/>
        <end position="139"/>
    </location>
</feature>
<evidence type="ECO:0000256" key="2">
    <source>
        <dbReference type="SAM" id="MobiDB-lite"/>
    </source>
</evidence>
<evidence type="ECO:0000313" key="4">
    <source>
        <dbReference type="Proteomes" id="UP000799441"/>
    </source>
</evidence>
<name>A0A9P4QDZ8_9PEZI</name>
<feature type="compositionally biased region" description="Basic and acidic residues" evidence="2">
    <location>
        <begin position="50"/>
        <end position="60"/>
    </location>
</feature>
<feature type="compositionally biased region" description="Polar residues" evidence="2">
    <location>
        <begin position="514"/>
        <end position="536"/>
    </location>
</feature>
<keyword evidence="4" id="KW-1185">Reference proteome</keyword>
<proteinExistence type="predicted"/>
<keyword evidence="1" id="KW-0175">Coiled coil</keyword>
<feature type="region of interest" description="Disordered" evidence="2">
    <location>
        <begin position="708"/>
        <end position="736"/>
    </location>
</feature>
<feature type="compositionally biased region" description="Pro residues" evidence="2">
    <location>
        <begin position="1"/>
        <end position="11"/>
    </location>
</feature>
<feature type="region of interest" description="Disordered" evidence="2">
    <location>
        <begin position="437"/>
        <end position="471"/>
    </location>
</feature>
<gene>
    <name evidence="3" type="ORF">K431DRAFT_302121</name>
</gene>
<dbReference type="Proteomes" id="UP000799441">
    <property type="component" value="Unassembled WGS sequence"/>
</dbReference>
<feature type="region of interest" description="Disordered" evidence="2">
    <location>
        <begin position="267"/>
        <end position="302"/>
    </location>
</feature>